<feature type="compositionally biased region" description="Gly residues" evidence="6">
    <location>
        <begin position="1"/>
        <end position="15"/>
    </location>
</feature>
<name>A0ABD5ZVP9_9EURY</name>
<evidence type="ECO:0000313" key="9">
    <source>
        <dbReference type="EMBL" id="MFC7254118.1"/>
    </source>
</evidence>
<evidence type="ECO:0000256" key="2">
    <source>
        <dbReference type="ARBA" id="ARBA00022643"/>
    </source>
</evidence>
<evidence type="ECO:0000259" key="8">
    <source>
        <dbReference type="PROSITE" id="PS50113"/>
    </source>
</evidence>
<dbReference type="InterPro" id="IPR001610">
    <property type="entry name" value="PAC"/>
</dbReference>
<dbReference type="Gene3D" id="3.30.450.20">
    <property type="entry name" value="PAS domain"/>
    <property type="match status" value="1"/>
</dbReference>
<dbReference type="SUPFAM" id="SSF55785">
    <property type="entry name" value="PYP-like sensor domain (PAS domain)"/>
    <property type="match status" value="1"/>
</dbReference>
<dbReference type="InterPro" id="IPR031803">
    <property type="entry name" value="BAT_GAF/HTH-assoc"/>
</dbReference>
<dbReference type="GeneID" id="96952412"/>
<dbReference type="RefSeq" id="WP_379702327.1">
    <property type="nucleotide sequence ID" value="NZ_JBHTAT010000001.1"/>
</dbReference>
<accession>A0ABD5ZVP9</accession>
<dbReference type="PANTHER" id="PTHR47429">
    <property type="entry name" value="PROTEIN TWIN LOV 1"/>
    <property type="match status" value="1"/>
</dbReference>
<dbReference type="Proteomes" id="UP001596434">
    <property type="component" value="Unassembled WGS sequence"/>
</dbReference>
<dbReference type="InterPro" id="IPR029016">
    <property type="entry name" value="GAF-like_dom_sf"/>
</dbReference>
<evidence type="ECO:0000256" key="6">
    <source>
        <dbReference type="SAM" id="MobiDB-lite"/>
    </source>
</evidence>
<evidence type="ECO:0000259" key="7">
    <source>
        <dbReference type="PROSITE" id="PS50112"/>
    </source>
</evidence>
<dbReference type="NCBIfam" id="TIGR00229">
    <property type="entry name" value="sensory_box"/>
    <property type="match status" value="1"/>
</dbReference>
<evidence type="ECO:0000256" key="1">
    <source>
        <dbReference type="ARBA" id="ARBA00022630"/>
    </source>
</evidence>
<dbReference type="PROSITE" id="PS50113">
    <property type="entry name" value="PAC"/>
    <property type="match status" value="1"/>
</dbReference>
<keyword evidence="5" id="KW-0804">Transcription</keyword>
<protein>
    <submittedName>
        <fullName evidence="9">Bacterio-opsin activator domain-containing protein</fullName>
    </submittedName>
</protein>
<dbReference type="AlphaFoldDB" id="A0ABD5ZVP9"/>
<feature type="domain" description="PAC" evidence="8">
    <location>
        <begin position="103"/>
        <end position="155"/>
    </location>
</feature>
<dbReference type="InterPro" id="IPR007050">
    <property type="entry name" value="HTH_bacterioopsin"/>
</dbReference>
<reference evidence="9 10" key="1">
    <citation type="journal article" date="2019" name="Int. J. Syst. Evol. Microbiol.">
        <title>The Global Catalogue of Microorganisms (GCM) 10K type strain sequencing project: providing services to taxonomists for standard genome sequencing and annotation.</title>
        <authorList>
            <consortium name="The Broad Institute Genomics Platform"/>
            <consortium name="The Broad Institute Genome Sequencing Center for Infectious Disease"/>
            <person name="Wu L."/>
            <person name="Ma J."/>
        </authorList>
    </citation>
    <scope>NUCLEOTIDE SEQUENCE [LARGE SCALE GENOMIC DNA]</scope>
    <source>
        <strain evidence="9 10">GX21</strain>
    </source>
</reference>
<dbReference type="SMART" id="SM00086">
    <property type="entry name" value="PAC"/>
    <property type="match status" value="1"/>
</dbReference>
<comment type="caution">
    <text evidence="9">The sequence shown here is derived from an EMBL/GenBank/DDBJ whole genome shotgun (WGS) entry which is preliminary data.</text>
</comment>
<dbReference type="Pfam" id="PF15915">
    <property type="entry name" value="BAT"/>
    <property type="match status" value="1"/>
</dbReference>
<dbReference type="Pfam" id="PF01590">
    <property type="entry name" value="GAF"/>
    <property type="match status" value="1"/>
</dbReference>
<dbReference type="CDD" id="cd00130">
    <property type="entry name" value="PAS"/>
    <property type="match status" value="1"/>
</dbReference>
<dbReference type="Gene3D" id="3.30.450.40">
    <property type="match status" value="1"/>
</dbReference>
<dbReference type="SUPFAM" id="SSF55781">
    <property type="entry name" value="GAF domain-like"/>
    <property type="match status" value="1"/>
</dbReference>
<dbReference type="Pfam" id="PF13426">
    <property type="entry name" value="PAS_9"/>
    <property type="match status" value="1"/>
</dbReference>
<proteinExistence type="predicted"/>
<organism evidence="9 10">
    <name type="scientific">Haloplanus litoreus</name>
    <dbReference type="NCBI Taxonomy" id="767515"/>
    <lineage>
        <taxon>Archaea</taxon>
        <taxon>Methanobacteriati</taxon>
        <taxon>Methanobacteriota</taxon>
        <taxon>Stenosarchaea group</taxon>
        <taxon>Halobacteria</taxon>
        <taxon>Halobacteriales</taxon>
        <taxon>Haloferacaceae</taxon>
        <taxon>Haloplanus</taxon>
    </lineage>
</organism>
<dbReference type="InterPro" id="IPR000700">
    <property type="entry name" value="PAS-assoc_C"/>
</dbReference>
<dbReference type="EMBL" id="JBHTAT010000001">
    <property type="protein sequence ID" value="MFC7254118.1"/>
    <property type="molecule type" value="Genomic_DNA"/>
</dbReference>
<dbReference type="InterPro" id="IPR003018">
    <property type="entry name" value="GAF"/>
</dbReference>
<evidence type="ECO:0000256" key="5">
    <source>
        <dbReference type="ARBA" id="ARBA00023163"/>
    </source>
</evidence>
<evidence type="ECO:0000256" key="4">
    <source>
        <dbReference type="ARBA" id="ARBA00023015"/>
    </source>
</evidence>
<feature type="region of interest" description="Disordered" evidence="6">
    <location>
        <begin position="1"/>
        <end position="34"/>
    </location>
</feature>
<keyword evidence="3" id="KW-0157">Chromophore</keyword>
<keyword evidence="2" id="KW-0288">FMN</keyword>
<keyword evidence="4" id="KW-0805">Transcription regulation</keyword>
<gene>
    <name evidence="9" type="ORF">ACFQKE_02135</name>
</gene>
<dbReference type="InterPro" id="IPR000014">
    <property type="entry name" value="PAS"/>
</dbReference>
<evidence type="ECO:0000313" key="10">
    <source>
        <dbReference type="Proteomes" id="UP001596434"/>
    </source>
</evidence>
<evidence type="ECO:0000256" key="3">
    <source>
        <dbReference type="ARBA" id="ARBA00022991"/>
    </source>
</evidence>
<keyword evidence="1" id="KW-0285">Flavoprotein</keyword>
<sequence length="555" mass="59725">MTVGGKGSGSDGGEPGSVTPASTEGVGESLKTRTMDEAPVGITIADATMPDMPLVYANAAFERITGYPPEYAVGRNCRFLQGAATRDDPVARMRTAIENDEATTVELRNYRRDGELFWNEVTIAPIRDESGDVAYYVGFQRDVTRRKRAERAAAQRAARIERERAAQELLLERLDGVVADVTGAVAEARSRTDLERAVVEGLAETYDGAWIGAYDPAVEAVVPEVESEDVAGEVPERVPVGGTETDDPTRTSDLAAAAADAVAAAVADGSVRIRDLHGVEGPTAVAGVPLHYGDATYGAVCVYARTNTEFDDHECAVLTALGRTIATGINTLESQRTLRGTEVVELQFTVIAHPLVDLAERLDTRMAYAGSVADRDRPTSLFELSDATGAAVREAATETAVDVHGVLTEGEAECLVELSVTGTDLWAILADHGADLEAVVVEPGVARFTVEVARESLARSMAGAVTERFEGADLVRYNHRGDRDEPRQEFVARLHENLTDRQHAALMRAYSGGFFEWPHEVTGDELAEAMGVCRSTFHEHLRAAQRKVIGTILDR</sequence>
<dbReference type="Pfam" id="PF04967">
    <property type="entry name" value="HTH_10"/>
    <property type="match status" value="1"/>
</dbReference>
<dbReference type="PROSITE" id="PS50112">
    <property type="entry name" value="PAS"/>
    <property type="match status" value="1"/>
</dbReference>
<feature type="domain" description="PAS" evidence="7">
    <location>
        <begin position="27"/>
        <end position="76"/>
    </location>
</feature>
<keyword evidence="10" id="KW-1185">Reference proteome</keyword>
<dbReference type="PANTHER" id="PTHR47429:SF2">
    <property type="entry name" value="PROTEIN TWIN LOV 1"/>
    <property type="match status" value="1"/>
</dbReference>
<dbReference type="InterPro" id="IPR035965">
    <property type="entry name" value="PAS-like_dom_sf"/>
</dbReference>